<gene>
    <name evidence="2" type="ORF">ACH3VR_21830</name>
</gene>
<evidence type="ECO:0000256" key="1">
    <source>
        <dbReference type="SAM" id="MobiDB-lite"/>
    </source>
</evidence>
<evidence type="ECO:0000313" key="2">
    <source>
        <dbReference type="EMBL" id="MFH8253022.1"/>
    </source>
</evidence>
<reference evidence="2 3" key="1">
    <citation type="submission" date="2024-09" db="EMBL/GenBank/DDBJ databases">
        <authorList>
            <person name="Pan X."/>
        </authorList>
    </citation>
    <scope>NUCLEOTIDE SEQUENCE [LARGE SCALE GENOMIC DNA]</scope>
    <source>
        <strain evidence="2 3">B2969</strain>
    </source>
</reference>
<sequence>MSEIDFETYVARLRSTGGIALLQQELPAPVAEFRRGLRRAARAEGIRVLTSHQGDSFIAWDPAFQVPAETLRAAMDALSFLPSTVPTCPDDLVVMRDAPGGGWVCPECGRRVDLPPSTRPKPDDTGIPGINGG</sequence>
<name>A0ABW7QEY7_9MICO</name>
<organism evidence="2 3">
    <name type="scientific">Microbacterium alkaliflavum</name>
    <dbReference type="NCBI Taxonomy" id="3248839"/>
    <lineage>
        <taxon>Bacteria</taxon>
        <taxon>Bacillati</taxon>
        <taxon>Actinomycetota</taxon>
        <taxon>Actinomycetes</taxon>
        <taxon>Micrococcales</taxon>
        <taxon>Microbacteriaceae</taxon>
        <taxon>Microbacterium</taxon>
    </lineage>
</organism>
<accession>A0ABW7QEY7</accession>
<dbReference type="EMBL" id="JBIQWL010000015">
    <property type="protein sequence ID" value="MFH8253022.1"/>
    <property type="molecule type" value="Genomic_DNA"/>
</dbReference>
<proteinExistence type="predicted"/>
<protein>
    <submittedName>
        <fullName evidence="2">Uncharacterized protein</fullName>
    </submittedName>
</protein>
<keyword evidence="3" id="KW-1185">Reference proteome</keyword>
<dbReference type="RefSeq" id="WP_397558450.1">
    <property type="nucleotide sequence ID" value="NZ_JBIQWL010000015.1"/>
</dbReference>
<evidence type="ECO:0000313" key="3">
    <source>
        <dbReference type="Proteomes" id="UP001610861"/>
    </source>
</evidence>
<comment type="caution">
    <text evidence="2">The sequence shown here is derived from an EMBL/GenBank/DDBJ whole genome shotgun (WGS) entry which is preliminary data.</text>
</comment>
<feature type="region of interest" description="Disordered" evidence="1">
    <location>
        <begin position="112"/>
        <end position="133"/>
    </location>
</feature>
<dbReference type="Proteomes" id="UP001610861">
    <property type="component" value="Unassembled WGS sequence"/>
</dbReference>